<feature type="transmembrane region" description="Helical" evidence="1">
    <location>
        <begin position="218"/>
        <end position="239"/>
    </location>
</feature>
<keyword evidence="1" id="KW-0472">Membrane</keyword>
<proteinExistence type="predicted"/>
<dbReference type="EMBL" id="JAQQWM010000008">
    <property type="protein sequence ID" value="KAK8053549.1"/>
    <property type="molecule type" value="Genomic_DNA"/>
</dbReference>
<comment type="caution">
    <text evidence="2">The sequence shown here is derived from an EMBL/GenBank/DDBJ whole genome shotgun (WGS) entry which is preliminary data.</text>
</comment>
<gene>
    <name evidence="2" type="ORF">PG996_012850</name>
</gene>
<keyword evidence="3" id="KW-1185">Reference proteome</keyword>
<keyword evidence="1" id="KW-1133">Transmembrane helix</keyword>
<organism evidence="2 3">
    <name type="scientific">Apiospora saccharicola</name>
    <dbReference type="NCBI Taxonomy" id="335842"/>
    <lineage>
        <taxon>Eukaryota</taxon>
        <taxon>Fungi</taxon>
        <taxon>Dikarya</taxon>
        <taxon>Ascomycota</taxon>
        <taxon>Pezizomycotina</taxon>
        <taxon>Sordariomycetes</taxon>
        <taxon>Xylariomycetidae</taxon>
        <taxon>Amphisphaeriales</taxon>
        <taxon>Apiosporaceae</taxon>
        <taxon>Apiospora</taxon>
    </lineage>
</organism>
<reference evidence="2 3" key="1">
    <citation type="submission" date="2023-01" db="EMBL/GenBank/DDBJ databases">
        <title>Analysis of 21 Apiospora genomes using comparative genomics revels a genus with tremendous synthesis potential of carbohydrate active enzymes and secondary metabolites.</title>
        <authorList>
            <person name="Sorensen T."/>
        </authorList>
    </citation>
    <scope>NUCLEOTIDE SEQUENCE [LARGE SCALE GENOMIC DNA]</scope>
    <source>
        <strain evidence="2 3">CBS 83171</strain>
    </source>
</reference>
<name>A0ABR1U3S2_9PEZI</name>
<evidence type="ECO:0000313" key="3">
    <source>
        <dbReference type="Proteomes" id="UP001446871"/>
    </source>
</evidence>
<feature type="transmembrane region" description="Helical" evidence="1">
    <location>
        <begin position="259"/>
        <end position="275"/>
    </location>
</feature>
<evidence type="ECO:0000256" key="1">
    <source>
        <dbReference type="SAM" id="Phobius"/>
    </source>
</evidence>
<feature type="transmembrane region" description="Helical" evidence="1">
    <location>
        <begin position="60"/>
        <end position="83"/>
    </location>
</feature>
<sequence>MDGFVIVSLILNNTYNGSEASLKASEINNTYLVRASDFRGSEQWTELTANDPNYTPFYGLWAYLLFASVLFIPALTWPVLYIWKLHVDRKNDAQENQRDPEADPVPVPVPHRDASIAEMAVVGGFLLVWRLIGLAIPFQRIVFAAKLLPWLRAPELGECMDGRLGTFGSPESWAWGIIVPGAWVVFFDAILMVFRIWTAIATLRRRRVWVIDQFDKENQLTCLWLKIIFGATVMIVFFAFGMQSNSFSFCANAERRQDLHMLMISYVPGAVWMVIDRLSRPILRYYLPACGFPRFPPASRDVLGLEGPEGWEQPANTGNA</sequence>
<feature type="transmembrane region" description="Helical" evidence="1">
    <location>
        <begin position="173"/>
        <end position="197"/>
    </location>
</feature>
<protein>
    <submittedName>
        <fullName evidence="2">Uncharacterized protein</fullName>
    </submittedName>
</protein>
<dbReference type="Proteomes" id="UP001446871">
    <property type="component" value="Unassembled WGS sequence"/>
</dbReference>
<evidence type="ECO:0000313" key="2">
    <source>
        <dbReference type="EMBL" id="KAK8053549.1"/>
    </source>
</evidence>
<keyword evidence="1" id="KW-0812">Transmembrane</keyword>
<accession>A0ABR1U3S2</accession>
<feature type="transmembrane region" description="Helical" evidence="1">
    <location>
        <begin position="120"/>
        <end position="142"/>
    </location>
</feature>